<dbReference type="Gene3D" id="3.30.160.70">
    <property type="entry name" value="Methylated DNA-protein cysteine methyltransferase domain"/>
    <property type="match status" value="1"/>
</dbReference>
<sequence>MDYARRETPSPVGRLTLVASGRGLAAVLWENDDPGRVRLGPAAEGDAEATLDRAEAQLVEYFQGERRTFDLRLDMQGTPFQTAVWRALLAIPFGETRSYGALAAAIGCPGASRAVGAANGRNPLSIVAPCHRVVGSTGKLTGFAGGLAAKAYLLALERGPAAQSELFAPAA</sequence>
<comment type="similarity">
    <text evidence="2 8">Belongs to the MGMT family.</text>
</comment>
<evidence type="ECO:0000256" key="3">
    <source>
        <dbReference type="ARBA" id="ARBA00022603"/>
    </source>
</evidence>
<protein>
    <recommendedName>
        <fullName evidence="8">Methylated-DNA--protein-cysteine methyltransferase</fullName>
        <ecNumber evidence="8">2.1.1.63</ecNumber>
    </recommendedName>
    <alternativeName>
        <fullName evidence="8">6-O-methylguanine-DNA methyltransferase</fullName>
        <shortName evidence="8">MGMT</shortName>
    </alternativeName>
    <alternativeName>
        <fullName evidence="8">O-6-methylguanine-DNA-alkyltransferase</fullName>
    </alternativeName>
</protein>
<comment type="function">
    <text evidence="8">Involved in the cellular defense against the biological effects of O6-methylguanine (O6-MeG) and O4-methylthymine (O4-MeT) in DNA. Repairs the methylated nucleobase in DNA by stoichiometrically transferring the methyl group to a cysteine residue in the enzyme. This is a suicide reaction: the enzyme is irreversibly inactivated.</text>
</comment>
<dbReference type="AlphaFoldDB" id="A0A9W6IQ15"/>
<evidence type="ECO:0000259" key="9">
    <source>
        <dbReference type="Pfam" id="PF01035"/>
    </source>
</evidence>
<evidence type="ECO:0000256" key="4">
    <source>
        <dbReference type="ARBA" id="ARBA00022679"/>
    </source>
</evidence>
<dbReference type="NCBIfam" id="TIGR00589">
    <property type="entry name" value="ogt"/>
    <property type="match status" value="1"/>
</dbReference>
<feature type="domain" description="Methylguanine DNA methyltransferase ribonuclease-like" evidence="10">
    <location>
        <begin position="9"/>
        <end position="74"/>
    </location>
</feature>
<dbReference type="EC" id="2.1.1.63" evidence="8"/>
<evidence type="ECO:0000256" key="2">
    <source>
        <dbReference type="ARBA" id="ARBA00008711"/>
    </source>
</evidence>
<dbReference type="InterPro" id="IPR036388">
    <property type="entry name" value="WH-like_DNA-bd_sf"/>
</dbReference>
<dbReference type="Proteomes" id="UP000758856">
    <property type="component" value="Unassembled WGS sequence"/>
</dbReference>
<dbReference type="GO" id="GO:0005737">
    <property type="term" value="C:cytoplasm"/>
    <property type="evidence" value="ECO:0007669"/>
    <property type="project" value="UniProtKB-SubCell"/>
</dbReference>
<evidence type="ECO:0000256" key="6">
    <source>
        <dbReference type="ARBA" id="ARBA00023204"/>
    </source>
</evidence>
<evidence type="ECO:0000313" key="11">
    <source>
        <dbReference type="EMBL" id="GLK54408.1"/>
    </source>
</evidence>
<dbReference type="Pfam" id="PF02870">
    <property type="entry name" value="Methyltransf_1N"/>
    <property type="match status" value="1"/>
</dbReference>
<dbReference type="PANTHER" id="PTHR10815">
    <property type="entry name" value="METHYLATED-DNA--PROTEIN-CYSTEINE METHYLTRANSFERASE"/>
    <property type="match status" value="1"/>
</dbReference>
<dbReference type="InterPro" id="IPR036217">
    <property type="entry name" value="MethylDNA_cys_MeTrfase_DNAb"/>
</dbReference>
<dbReference type="EMBL" id="JAFBCY010000002">
    <property type="protein sequence ID" value="MBM7851351.1"/>
    <property type="molecule type" value="Genomic_DNA"/>
</dbReference>
<keyword evidence="8" id="KW-0963">Cytoplasm</keyword>
<evidence type="ECO:0000256" key="1">
    <source>
        <dbReference type="ARBA" id="ARBA00001286"/>
    </source>
</evidence>
<name>A0A9W6IQ15_9HYPH</name>
<gene>
    <name evidence="11" type="primary">ogt</name>
    <name evidence="11" type="ORF">GCM10008170_04270</name>
    <name evidence="12" type="ORF">JOD31_001576</name>
</gene>
<keyword evidence="13" id="KW-1185">Reference proteome</keyword>
<comment type="catalytic activity">
    <reaction evidence="7 8">
        <text>a 6-O-methyl-2'-deoxyguanosine in DNA + L-cysteinyl-[protein] = S-methyl-L-cysteinyl-[protein] + a 2'-deoxyguanosine in DNA</text>
        <dbReference type="Rhea" id="RHEA:24000"/>
        <dbReference type="Rhea" id="RHEA-COMP:10131"/>
        <dbReference type="Rhea" id="RHEA-COMP:10132"/>
        <dbReference type="Rhea" id="RHEA-COMP:11367"/>
        <dbReference type="Rhea" id="RHEA-COMP:11368"/>
        <dbReference type="ChEBI" id="CHEBI:29950"/>
        <dbReference type="ChEBI" id="CHEBI:82612"/>
        <dbReference type="ChEBI" id="CHEBI:85445"/>
        <dbReference type="ChEBI" id="CHEBI:85448"/>
        <dbReference type="EC" id="2.1.1.63"/>
    </reaction>
</comment>
<dbReference type="SUPFAM" id="SSF53155">
    <property type="entry name" value="Methylated DNA-protein cysteine methyltransferase domain"/>
    <property type="match status" value="1"/>
</dbReference>
<dbReference type="EMBL" id="BSFF01000001">
    <property type="protein sequence ID" value="GLK54408.1"/>
    <property type="molecule type" value="Genomic_DNA"/>
</dbReference>
<dbReference type="RefSeq" id="WP_204949748.1">
    <property type="nucleotide sequence ID" value="NZ_BSFF01000001.1"/>
</dbReference>
<evidence type="ECO:0000256" key="7">
    <source>
        <dbReference type="ARBA" id="ARBA00049348"/>
    </source>
</evidence>
<dbReference type="FunFam" id="1.10.10.10:FF:000214">
    <property type="entry name" value="Methylated-DNA--protein-cysteine methyltransferase"/>
    <property type="match status" value="1"/>
</dbReference>
<dbReference type="InterPro" id="IPR014048">
    <property type="entry name" value="MethylDNA_cys_MeTrfase_DNA-bd"/>
</dbReference>
<dbReference type="InterPro" id="IPR023546">
    <property type="entry name" value="MGMT"/>
</dbReference>
<dbReference type="Proteomes" id="UP001143400">
    <property type="component" value="Unassembled WGS sequence"/>
</dbReference>
<evidence type="ECO:0000313" key="14">
    <source>
        <dbReference type="Proteomes" id="UP001143400"/>
    </source>
</evidence>
<keyword evidence="5 8" id="KW-0227">DNA damage</keyword>
<dbReference type="Gene3D" id="1.10.10.10">
    <property type="entry name" value="Winged helix-like DNA-binding domain superfamily/Winged helix DNA-binding domain"/>
    <property type="match status" value="1"/>
</dbReference>
<reference evidence="11" key="1">
    <citation type="journal article" date="2014" name="Int. J. Syst. Evol. Microbiol.">
        <title>Complete genome sequence of Corynebacterium casei LMG S-19264T (=DSM 44701T), isolated from a smear-ripened cheese.</title>
        <authorList>
            <consortium name="US DOE Joint Genome Institute (JGI-PGF)"/>
            <person name="Walter F."/>
            <person name="Albersmeier A."/>
            <person name="Kalinowski J."/>
            <person name="Ruckert C."/>
        </authorList>
    </citation>
    <scope>NUCLEOTIDE SEQUENCE</scope>
    <source>
        <strain evidence="11">VKM B-1606</strain>
    </source>
</reference>
<evidence type="ECO:0000256" key="8">
    <source>
        <dbReference type="HAMAP-Rule" id="MF_00772"/>
    </source>
</evidence>
<dbReference type="InterPro" id="IPR008332">
    <property type="entry name" value="MethylG_MeTrfase_N"/>
</dbReference>
<dbReference type="CDD" id="cd06445">
    <property type="entry name" value="ATase"/>
    <property type="match status" value="1"/>
</dbReference>
<reference evidence="11" key="3">
    <citation type="submission" date="2023-01" db="EMBL/GenBank/DDBJ databases">
        <authorList>
            <person name="Sun Q."/>
            <person name="Evtushenko L."/>
        </authorList>
    </citation>
    <scope>NUCLEOTIDE SEQUENCE</scope>
    <source>
        <strain evidence="11">VKM B-1606</strain>
    </source>
</reference>
<dbReference type="PANTHER" id="PTHR10815:SF5">
    <property type="entry name" value="METHYLATED-DNA--PROTEIN-CYSTEINE METHYLTRANSFERASE"/>
    <property type="match status" value="1"/>
</dbReference>
<evidence type="ECO:0000259" key="10">
    <source>
        <dbReference type="Pfam" id="PF02870"/>
    </source>
</evidence>
<accession>A0A9W6IQ15</accession>
<organism evidence="11 14">
    <name type="scientific">Methylopila capsulata</name>
    <dbReference type="NCBI Taxonomy" id="61654"/>
    <lineage>
        <taxon>Bacteria</taxon>
        <taxon>Pseudomonadati</taxon>
        <taxon>Pseudomonadota</taxon>
        <taxon>Alphaproteobacteria</taxon>
        <taxon>Hyphomicrobiales</taxon>
        <taxon>Methylopilaceae</taxon>
        <taxon>Methylopila</taxon>
    </lineage>
</organism>
<evidence type="ECO:0000256" key="5">
    <source>
        <dbReference type="ARBA" id="ARBA00022763"/>
    </source>
</evidence>
<dbReference type="Pfam" id="PF01035">
    <property type="entry name" value="DNA_binding_1"/>
    <property type="match status" value="1"/>
</dbReference>
<dbReference type="SUPFAM" id="SSF46767">
    <property type="entry name" value="Methylated DNA-protein cysteine methyltransferase, C-terminal domain"/>
    <property type="match status" value="1"/>
</dbReference>
<feature type="domain" description="Methylated-DNA-[protein]-cysteine S-methyltransferase DNA binding" evidence="9">
    <location>
        <begin position="79"/>
        <end position="158"/>
    </location>
</feature>
<dbReference type="HAMAP" id="MF_00772">
    <property type="entry name" value="OGT"/>
    <property type="match status" value="1"/>
</dbReference>
<feature type="active site" description="Nucleophile; methyl group acceptor" evidence="8">
    <location>
        <position position="130"/>
    </location>
</feature>
<keyword evidence="4 8" id="KW-0808">Transferase</keyword>
<comment type="caution">
    <text evidence="11">The sequence shown here is derived from an EMBL/GenBank/DDBJ whole genome shotgun (WGS) entry which is preliminary data.</text>
</comment>
<dbReference type="GO" id="GO:0003908">
    <property type="term" value="F:methylated-DNA-[protein]-cysteine S-methyltransferase activity"/>
    <property type="evidence" value="ECO:0007669"/>
    <property type="project" value="UniProtKB-UniRule"/>
</dbReference>
<reference evidence="12 13" key="2">
    <citation type="submission" date="2021-01" db="EMBL/GenBank/DDBJ databases">
        <title>Genomic Encyclopedia of Type Strains, Phase IV (KMG-IV): sequencing the most valuable type-strain genomes for metagenomic binning, comparative biology and taxonomic classification.</title>
        <authorList>
            <person name="Goeker M."/>
        </authorList>
    </citation>
    <scope>NUCLEOTIDE SEQUENCE [LARGE SCALE GENOMIC DNA]</scope>
    <source>
        <strain evidence="12 13">DSM 6130</strain>
    </source>
</reference>
<dbReference type="GO" id="GO:0032259">
    <property type="term" value="P:methylation"/>
    <property type="evidence" value="ECO:0007669"/>
    <property type="project" value="UniProtKB-KW"/>
</dbReference>
<proteinExistence type="inferred from homology"/>
<dbReference type="InterPro" id="IPR036631">
    <property type="entry name" value="MGMT_N_sf"/>
</dbReference>
<keyword evidence="3 8" id="KW-0489">Methyltransferase</keyword>
<comment type="catalytic activity">
    <reaction evidence="1 8">
        <text>a 4-O-methyl-thymidine in DNA + L-cysteinyl-[protein] = a thymidine in DNA + S-methyl-L-cysteinyl-[protein]</text>
        <dbReference type="Rhea" id="RHEA:53428"/>
        <dbReference type="Rhea" id="RHEA-COMP:10131"/>
        <dbReference type="Rhea" id="RHEA-COMP:10132"/>
        <dbReference type="Rhea" id="RHEA-COMP:13555"/>
        <dbReference type="Rhea" id="RHEA-COMP:13556"/>
        <dbReference type="ChEBI" id="CHEBI:29950"/>
        <dbReference type="ChEBI" id="CHEBI:82612"/>
        <dbReference type="ChEBI" id="CHEBI:137386"/>
        <dbReference type="ChEBI" id="CHEBI:137387"/>
        <dbReference type="EC" id="2.1.1.63"/>
    </reaction>
</comment>
<comment type="miscellaneous">
    <text evidence="8">This enzyme catalyzes only one turnover and therefore is not strictly catalytic. According to one definition, an enzyme is a biocatalyst that acts repeatedly and over many reaction cycles.</text>
</comment>
<evidence type="ECO:0000313" key="13">
    <source>
        <dbReference type="Proteomes" id="UP000758856"/>
    </source>
</evidence>
<keyword evidence="6 8" id="KW-0234">DNA repair</keyword>
<dbReference type="GO" id="GO:0006307">
    <property type="term" value="P:DNA alkylation repair"/>
    <property type="evidence" value="ECO:0007669"/>
    <property type="project" value="UniProtKB-UniRule"/>
</dbReference>
<comment type="subcellular location">
    <subcellularLocation>
        <location evidence="8">Cytoplasm</location>
    </subcellularLocation>
</comment>
<evidence type="ECO:0000313" key="12">
    <source>
        <dbReference type="EMBL" id="MBM7851351.1"/>
    </source>
</evidence>